<organism evidence="1 2">
    <name type="scientific">Cannabis sativa</name>
    <name type="common">Hemp</name>
    <name type="synonym">Marijuana</name>
    <dbReference type="NCBI Taxonomy" id="3483"/>
    <lineage>
        <taxon>Eukaryota</taxon>
        <taxon>Viridiplantae</taxon>
        <taxon>Streptophyta</taxon>
        <taxon>Embryophyta</taxon>
        <taxon>Tracheophyta</taxon>
        <taxon>Spermatophyta</taxon>
        <taxon>Magnoliopsida</taxon>
        <taxon>eudicotyledons</taxon>
        <taxon>Gunneridae</taxon>
        <taxon>Pentapetalae</taxon>
        <taxon>rosids</taxon>
        <taxon>fabids</taxon>
        <taxon>Rosales</taxon>
        <taxon>Cannabaceae</taxon>
        <taxon>Cannabis</taxon>
    </lineage>
</organism>
<sequence>MARRVSSKRFFNNRPEISHFLHFTFRNDAVFTNRFNYFLVAHSKAVALVSVPALMISETNVTSSSSESRPRPGASS</sequence>
<dbReference type="AlphaFoldDB" id="A0A7J6HWD5"/>
<evidence type="ECO:0000313" key="1">
    <source>
        <dbReference type="EMBL" id="KAF4399637.1"/>
    </source>
</evidence>
<protein>
    <submittedName>
        <fullName evidence="1">Uncharacterized protein</fullName>
    </submittedName>
</protein>
<evidence type="ECO:0000313" key="2">
    <source>
        <dbReference type="Proteomes" id="UP000583929"/>
    </source>
</evidence>
<proteinExistence type="predicted"/>
<name>A0A7J6HWD5_CANSA</name>
<gene>
    <name evidence="1" type="ORF">G4B88_022720</name>
</gene>
<reference evidence="1 2" key="1">
    <citation type="journal article" date="2020" name="bioRxiv">
        <title>Sequence and annotation of 42 cannabis genomes reveals extensive copy number variation in cannabinoid synthesis and pathogen resistance genes.</title>
        <authorList>
            <person name="Mckernan K.J."/>
            <person name="Helbert Y."/>
            <person name="Kane L.T."/>
            <person name="Ebling H."/>
            <person name="Zhang L."/>
            <person name="Liu B."/>
            <person name="Eaton Z."/>
            <person name="Mclaughlin S."/>
            <person name="Kingan S."/>
            <person name="Baybayan P."/>
            <person name="Concepcion G."/>
            <person name="Jordan M."/>
            <person name="Riva A."/>
            <person name="Barbazuk W."/>
            <person name="Harkins T."/>
        </authorList>
    </citation>
    <scope>NUCLEOTIDE SEQUENCE [LARGE SCALE GENOMIC DNA]</scope>
    <source>
        <strain evidence="2">cv. Jamaican Lion 4</strain>
        <tissue evidence="1">Leaf</tissue>
    </source>
</reference>
<accession>A0A7J6HWD5</accession>
<dbReference type="Proteomes" id="UP000583929">
    <property type="component" value="Unassembled WGS sequence"/>
</dbReference>
<comment type="caution">
    <text evidence="1">The sequence shown here is derived from an EMBL/GenBank/DDBJ whole genome shotgun (WGS) entry which is preliminary data.</text>
</comment>
<keyword evidence="2" id="KW-1185">Reference proteome</keyword>
<dbReference type="EMBL" id="JAATIQ010000021">
    <property type="protein sequence ID" value="KAF4399637.1"/>
    <property type="molecule type" value="Genomic_DNA"/>
</dbReference>